<dbReference type="AlphaFoldDB" id="A0A8S0R8G2"/>
<dbReference type="Gramene" id="OE9A075016T1">
    <property type="protein sequence ID" value="OE9A075016C1"/>
    <property type="gene ID" value="OE9A075016"/>
</dbReference>
<gene>
    <name evidence="1" type="ORF">OLEA9_A075016</name>
</gene>
<dbReference type="EMBL" id="CACTIH010002240">
    <property type="protein sequence ID" value="CAA2975189.1"/>
    <property type="molecule type" value="Genomic_DNA"/>
</dbReference>
<evidence type="ECO:0000313" key="2">
    <source>
        <dbReference type="Proteomes" id="UP000594638"/>
    </source>
</evidence>
<evidence type="ECO:0000313" key="1">
    <source>
        <dbReference type="EMBL" id="CAA2975189.1"/>
    </source>
</evidence>
<comment type="caution">
    <text evidence="1">The sequence shown here is derived from an EMBL/GenBank/DDBJ whole genome shotgun (WGS) entry which is preliminary data.</text>
</comment>
<keyword evidence="2" id="KW-1185">Reference proteome</keyword>
<protein>
    <submittedName>
        <fullName evidence="1">Uncharacterized protein</fullName>
    </submittedName>
</protein>
<proteinExistence type="predicted"/>
<sequence length="51" mass="5353">MFTSHIVAQPFAASNFIAPSTSNVVLNYGVGSAMAPATCVFHRGLMAHSKD</sequence>
<organism evidence="1 2">
    <name type="scientific">Olea europaea subsp. europaea</name>
    <dbReference type="NCBI Taxonomy" id="158383"/>
    <lineage>
        <taxon>Eukaryota</taxon>
        <taxon>Viridiplantae</taxon>
        <taxon>Streptophyta</taxon>
        <taxon>Embryophyta</taxon>
        <taxon>Tracheophyta</taxon>
        <taxon>Spermatophyta</taxon>
        <taxon>Magnoliopsida</taxon>
        <taxon>eudicotyledons</taxon>
        <taxon>Gunneridae</taxon>
        <taxon>Pentapetalae</taxon>
        <taxon>asterids</taxon>
        <taxon>lamiids</taxon>
        <taxon>Lamiales</taxon>
        <taxon>Oleaceae</taxon>
        <taxon>Oleeae</taxon>
        <taxon>Olea</taxon>
    </lineage>
</organism>
<name>A0A8S0R8G2_OLEEU</name>
<reference evidence="1 2" key="1">
    <citation type="submission" date="2019-12" db="EMBL/GenBank/DDBJ databases">
        <authorList>
            <person name="Alioto T."/>
            <person name="Alioto T."/>
            <person name="Gomez Garrido J."/>
        </authorList>
    </citation>
    <scope>NUCLEOTIDE SEQUENCE [LARGE SCALE GENOMIC DNA]</scope>
</reference>
<dbReference type="Proteomes" id="UP000594638">
    <property type="component" value="Unassembled WGS sequence"/>
</dbReference>
<accession>A0A8S0R8G2</accession>